<accession>A0A6J5QQ70</accession>
<protein>
    <recommendedName>
        <fullName evidence="5">IrrE N-terminal-like domain-containing protein</fullName>
    </recommendedName>
</protein>
<proteinExistence type="predicted"/>
<organism evidence="3">
    <name type="scientific">uncultured Caudovirales phage</name>
    <dbReference type="NCBI Taxonomy" id="2100421"/>
    <lineage>
        <taxon>Viruses</taxon>
        <taxon>Duplodnaviria</taxon>
        <taxon>Heunggongvirae</taxon>
        <taxon>Uroviricota</taxon>
        <taxon>Caudoviricetes</taxon>
        <taxon>Peduoviridae</taxon>
        <taxon>Maltschvirus</taxon>
        <taxon>Maltschvirus maltsch</taxon>
    </lineage>
</organism>
<reference evidence="3" key="1">
    <citation type="submission" date="2020-05" db="EMBL/GenBank/DDBJ databases">
        <authorList>
            <person name="Chiriac C."/>
            <person name="Salcher M."/>
            <person name="Ghai R."/>
            <person name="Kavagutti S V."/>
        </authorList>
    </citation>
    <scope>NUCLEOTIDE SEQUENCE</scope>
</reference>
<evidence type="ECO:0000313" key="1">
    <source>
        <dbReference type="EMBL" id="CAB4163839.1"/>
    </source>
</evidence>
<dbReference type="EMBL" id="LR796758">
    <property type="protein sequence ID" value="CAB4163839.1"/>
    <property type="molecule type" value="Genomic_DNA"/>
</dbReference>
<evidence type="ECO:0000313" key="3">
    <source>
        <dbReference type="EMBL" id="CAB4186849.1"/>
    </source>
</evidence>
<sequence>MDIAVATRNLYRFEEKIYAHSDNFQQAGVTTLRSMKQLRLALDFIWSKYGGFDNGRDFPKPILIASPGEWYGGRYLSYSIYGEIHLVRNQRNYLTLVHELSHALGNDYHDRTFVDLEFDILEDVFEVDRGELEMAAGLCGVAR</sequence>
<evidence type="ECO:0000313" key="2">
    <source>
        <dbReference type="EMBL" id="CAB4165430.1"/>
    </source>
</evidence>
<dbReference type="EMBL" id="LR797502">
    <property type="protein sequence ID" value="CAB4221537.1"/>
    <property type="molecule type" value="Genomic_DNA"/>
</dbReference>
<gene>
    <name evidence="3" type="ORF">UFOVP1146_195</name>
    <name evidence="4" type="ORF">UFOVP1638_370</name>
    <name evidence="1" type="ORF">UFOVP812_108</name>
    <name evidence="2" type="ORF">UFOVP818_35</name>
</gene>
<dbReference type="EMBL" id="LR797099">
    <property type="protein sequence ID" value="CAB4186849.1"/>
    <property type="molecule type" value="Genomic_DNA"/>
</dbReference>
<name>A0A6J5QQ70_9CAUD</name>
<evidence type="ECO:0008006" key="5">
    <source>
        <dbReference type="Google" id="ProtNLM"/>
    </source>
</evidence>
<dbReference type="EMBL" id="LR796776">
    <property type="protein sequence ID" value="CAB4165430.1"/>
    <property type="molecule type" value="Genomic_DNA"/>
</dbReference>
<evidence type="ECO:0000313" key="4">
    <source>
        <dbReference type="EMBL" id="CAB4221537.1"/>
    </source>
</evidence>